<keyword evidence="1" id="KW-0812">Transmembrane</keyword>
<dbReference type="Proteomes" id="UP000295122">
    <property type="component" value="Unassembled WGS sequence"/>
</dbReference>
<dbReference type="InterPro" id="IPR011852">
    <property type="entry name" value="TRAP_TAXI"/>
</dbReference>
<comment type="caution">
    <text evidence="2">The sequence shown here is derived from an EMBL/GenBank/DDBJ whole genome shotgun (WGS) entry which is preliminary data.</text>
</comment>
<feature type="transmembrane region" description="Helical" evidence="1">
    <location>
        <begin position="12"/>
        <end position="36"/>
    </location>
</feature>
<dbReference type="OrthoDB" id="252197at2"/>
<keyword evidence="3" id="KW-1185">Reference proteome</keyword>
<proteinExistence type="predicted"/>
<keyword evidence="1" id="KW-1133">Transmembrane helix</keyword>
<dbReference type="PANTHER" id="PTHR42941">
    <property type="entry name" value="SLL1037 PROTEIN"/>
    <property type="match status" value="1"/>
</dbReference>
<evidence type="ECO:0000313" key="3">
    <source>
        <dbReference type="Proteomes" id="UP000295122"/>
    </source>
</evidence>
<evidence type="ECO:0000256" key="1">
    <source>
        <dbReference type="SAM" id="Phobius"/>
    </source>
</evidence>
<dbReference type="AlphaFoldDB" id="A0A4R7C127"/>
<dbReference type="SUPFAM" id="SSF53850">
    <property type="entry name" value="Periplasmic binding protein-like II"/>
    <property type="match status" value="1"/>
</dbReference>
<name>A0A4R7C127_9HYPH</name>
<keyword evidence="1" id="KW-0472">Membrane</keyword>
<evidence type="ECO:0000313" key="2">
    <source>
        <dbReference type="EMBL" id="TDR90197.1"/>
    </source>
</evidence>
<dbReference type="Gene3D" id="3.40.190.10">
    <property type="entry name" value="Periplasmic binding protein-like II"/>
    <property type="match status" value="2"/>
</dbReference>
<dbReference type="Pfam" id="PF16868">
    <property type="entry name" value="NMT1_3"/>
    <property type="match status" value="1"/>
</dbReference>
<protein>
    <submittedName>
        <fullName evidence="2">TRAP-type uncharacterized transport system substrate-binding protein</fullName>
    </submittedName>
</protein>
<dbReference type="EMBL" id="SNZR01000013">
    <property type="protein sequence ID" value="TDR90197.1"/>
    <property type="molecule type" value="Genomic_DNA"/>
</dbReference>
<accession>A0A4R7C127</accession>
<dbReference type="RefSeq" id="WP_133771394.1">
    <property type="nucleotide sequence ID" value="NZ_SNZR01000013.1"/>
</dbReference>
<sequence length="444" mass="47746">MAKPLHRRLPLWLRLTMATGLLLIGVAASFGVYRYLSRPVTLTIAVSEEGHTLQLLNALAGRMAETSKDLRLKVVPTSRMLEAASLFGAGKVDLAVLRADLENQGDARAVAIIAQSVVLLFLPHGSPVEDVDGLKGKTIGVVDGDVNGRIVGAIAESYGFDRARFRDLTREDARTALQTRQVQALLVVTPLTYRALATMRAQFGLKSKQRPELLAIDQAAAIAAGARYLESHELPKGTLSGSPSLPDEDLTTLQVPVNIVAQRKLDDATVAALTRFIIDAKGELSGKYPALALLRAPETEKDAYIPLHPGAAAYYEGDEKSFFDRYGDALFYGPMALGGLASLFAGLWRFLAIGAPAPDAHPVVRLVGLLPRIRAATDEAVLDAIEDEIDDIVAPELSDRTERQADEKGSDLELAVSRLEQAVARRRRTLAGGGDRTAEAGFAL</sequence>
<reference evidence="2 3" key="1">
    <citation type="submission" date="2019-03" db="EMBL/GenBank/DDBJ databases">
        <title>Genomic Encyclopedia of Type Strains, Phase IV (KMG-IV): sequencing the most valuable type-strain genomes for metagenomic binning, comparative biology and taxonomic classification.</title>
        <authorList>
            <person name="Goeker M."/>
        </authorList>
    </citation>
    <scope>NUCLEOTIDE SEQUENCE [LARGE SCALE GENOMIC DNA]</scope>
    <source>
        <strain evidence="2 3">DSM 25903</strain>
    </source>
</reference>
<gene>
    <name evidence="2" type="ORF">EV668_3039</name>
</gene>
<organism evidence="2 3">
    <name type="scientific">Enterovirga rhinocerotis</name>
    <dbReference type="NCBI Taxonomy" id="1339210"/>
    <lineage>
        <taxon>Bacteria</taxon>
        <taxon>Pseudomonadati</taxon>
        <taxon>Pseudomonadota</taxon>
        <taxon>Alphaproteobacteria</taxon>
        <taxon>Hyphomicrobiales</taxon>
        <taxon>Methylobacteriaceae</taxon>
        <taxon>Enterovirga</taxon>
    </lineage>
</organism>
<dbReference type="PANTHER" id="PTHR42941:SF1">
    <property type="entry name" value="SLL1037 PROTEIN"/>
    <property type="match status" value="1"/>
</dbReference>